<dbReference type="PROSITE" id="PS50112">
    <property type="entry name" value="PAS"/>
    <property type="match status" value="1"/>
</dbReference>
<evidence type="ECO:0000256" key="9">
    <source>
        <dbReference type="SAM" id="Coils"/>
    </source>
</evidence>
<dbReference type="InterPro" id="IPR004358">
    <property type="entry name" value="Sig_transdc_His_kin-like_C"/>
</dbReference>
<name>A0ABT3H7T1_9HYPH</name>
<feature type="coiled-coil region" evidence="9">
    <location>
        <begin position="108"/>
        <end position="135"/>
    </location>
</feature>
<evidence type="ECO:0000256" key="4">
    <source>
        <dbReference type="ARBA" id="ARBA00022679"/>
    </source>
</evidence>
<dbReference type="RefSeq" id="WP_264600124.1">
    <property type="nucleotide sequence ID" value="NZ_JAOQNS010000002.1"/>
</dbReference>
<dbReference type="EMBL" id="JAOQNS010000002">
    <property type="protein sequence ID" value="MCW2306457.1"/>
    <property type="molecule type" value="Genomic_DNA"/>
</dbReference>
<dbReference type="InterPro" id="IPR036890">
    <property type="entry name" value="HATPase_C_sf"/>
</dbReference>
<dbReference type="EC" id="2.7.13.3" evidence="2"/>
<dbReference type="SMART" id="SM00091">
    <property type="entry name" value="PAS"/>
    <property type="match status" value="1"/>
</dbReference>
<dbReference type="PANTHER" id="PTHR43065:SF10">
    <property type="entry name" value="PEROXIDE STRESS-ACTIVATED HISTIDINE KINASE MAK3"/>
    <property type="match status" value="1"/>
</dbReference>
<keyword evidence="3" id="KW-0597">Phosphoprotein</keyword>
<dbReference type="SUPFAM" id="SSF55785">
    <property type="entry name" value="PYP-like sensor domain (PAS domain)"/>
    <property type="match status" value="1"/>
</dbReference>
<dbReference type="GO" id="GO:0004673">
    <property type="term" value="F:protein histidine kinase activity"/>
    <property type="evidence" value="ECO:0007669"/>
    <property type="project" value="UniProtKB-EC"/>
</dbReference>
<keyword evidence="14" id="KW-1185">Reference proteome</keyword>
<dbReference type="InterPro" id="IPR000700">
    <property type="entry name" value="PAS-assoc_C"/>
</dbReference>
<dbReference type="InterPro" id="IPR003661">
    <property type="entry name" value="HisK_dim/P_dom"/>
</dbReference>
<evidence type="ECO:0000256" key="2">
    <source>
        <dbReference type="ARBA" id="ARBA00012438"/>
    </source>
</evidence>
<organism evidence="13 14">
    <name type="scientific">Rhodobium gokarnense</name>
    <dbReference type="NCBI Taxonomy" id="364296"/>
    <lineage>
        <taxon>Bacteria</taxon>
        <taxon>Pseudomonadati</taxon>
        <taxon>Pseudomonadota</taxon>
        <taxon>Alphaproteobacteria</taxon>
        <taxon>Hyphomicrobiales</taxon>
        <taxon>Rhodobiaceae</taxon>
        <taxon>Rhodobium</taxon>
    </lineage>
</organism>
<dbReference type="SUPFAM" id="SSF55874">
    <property type="entry name" value="ATPase domain of HSP90 chaperone/DNA topoisomerase II/histidine kinase"/>
    <property type="match status" value="1"/>
</dbReference>
<evidence type="ECO:0000256" key="7">
    <source>
        <dbReference type="ARBA" id="ARBA00022840"/>
    </source>
</evidence>
<dbReference type="CDD" id="cd00082">
    <property type="entry name" value="HisKA"/>
    <property type="match status" value="1"/>
</dbReference>
<dbReference type="SUPFAM" id="SSF47384">
    <property type="entry name" value="Homodimeric domain of signal transducing histidine kinase"/>
    <property type="match status" value="1"/>
</dbReference>
<dbReference type="InterPro" id="IPR000014">
    <property type="entry name" value="PAS"/>
</dbReference>
<dbReference type="InterPro" id="IPR013767">
    <property type="entry name" value="PAS_fold"/>
</dbReference>
<keyword evidence="5" id="KW-0547">Nucleotide-binding</keyword>
<keyword evidence="7" id="KW-0067">ATP-binding</keyword>
<evidence type="ECO:0000256" key="5">
    <source>
        <dbReference type="ARBA" id="ARBA00022741"/>
    </source>
</evidence>
<dbReference type="Gene3D" id="1.10.287.130">
    <property type="match status" value="1"/>
</dbReference>
<dbReference type="PANTHER" id="PTHR43065">
    <property type="entry name" value="SENSOR HISTIDINE KINASE"/>
    <property type="match status" value="1"/>
</dbReference>
<dbReference type="Pfam" id="PF02518">
    <property type="entry name" value="HATPase_c"/>
    <property type="match status" value="1"/>
</dbReference>
<dbReference type="PRINTS" id="PR00344">
    <property type="entry name" value="BCTRLSENSOR"/>
</dbReference>
<keyword evidence="9" id="KW-0175">Coiled coil</keyword>
<sequence length="367" mass="40459">MASMLDTAVDGIIVMDDAMRILVFNKACEKLFGYSAVEVVGSNVAVIMPPEYANHHNGYVTRYLETGQERIIGIGREVLGMHRDGTIFPVELSVGEAKTPEGRQFIGIMRDVRSRKEVEKRLKDLQSQLVHMARISAMDEMGAAIAHELNQPLTAVMLYLQAVLRRRRNAAERGEPLDDRALEIIDKAVGEAERAGAIIQRMRQMVEKRDPQRRAVNMVELVDETMQLTRLGQGDSGVELRRENDADEIMIEVDPVQIQQVIVNLVRNALEAVRGADDRWVRVAVRSSETRVLVEVVDSGHGIPETQVDELFKAFSTGRKSGVGLGLAISRTIVQNHGGDLTVDPGGHGSGARFLLSLPHATQAATS</sequence>
<keyword evidence="8" id="KW-0902">Two-component regulatory system</keyword>
<dbReference type="PROSITE" id="PS50109">
    <property type="entry name" value="HIS_KIN"/>
    <property type="match status" value="1"/>
</dbReference>
<dbReference type="Gene3D" id="3.30.565.10">
    <property type="entry name" value="Histidine kinase-like ATPase, C-terminal domain"/>
    <property type="match status" value="1"/>
</dbReference>
<dbReference type="InterPro" id="IPR003594">
    <property type="entry name" value="HATPase_dom"/>
</dbReference>
<evidence type="ECO:0000313" key="13">
    <source>
        <dbReference type="EMBL" id="MCW2306457.1"/>
    </source>
</evidence>
<feature type="domain" description="Histidine kinase" evidence="10">
    <location>
        <begin position="144"/>
        <end position="362"/>
    </location>
</feature>
<dbReference type="PROSITE" id="PS50113">
    <property type="entry name" value="PAC"/>
    <property type="match status" value="1"/>
</dbReference>
<dbReference type="SMART" id="SM00388">
    <property type="entry name" value="HisKA"/>
    <property type="match status" value="1"/>
</dbReference>
<evidence type="ECO:0000259" key="11">
    <source>
        <dbReference type="PROSITE" id="PS50112"/>
    </source>
</evidence>
<dbReference type="CDD" id="cd00130">
    <property type="entry name" value="PAS"/>
    <property type="match status" value="1"/>
</dbReference>
<evidence type="ECO:0000259" key="12">
    <source>
        <dbReference type="PROSITE" id="PS50113"/>
    </source>
</evidence>
<proteinExistence type="predicted"/>
<evidence type="ECO:0000256" key="3">
    <source>
        <dbReference type="ARBA" id="ARBA00022553"/>
    </source>
</evidence>
<dbReference type="InterPro" id="IPR005467">
    <property type="entry name" value="His_kinase_dom"/>
</dbReference>
<reference evidence="14" key="1">
    <citation type="submission" date="2023-07" db="EMBL/GenBank/DDBJ databases">
        <title>Genome sequencing of Purple Non-Sulfur Bacteria from various extreme environments.</title>
        <authorList>
            <person name="Mayer M."/>
        </authorList>
    </citation>
    <scope>NUCLEOTIDE SEQUENCE [LARGE SCALE GENOMIC DNA]</scope>
    <source>
        <strain evidence="14">DSM 17935</strain>
    </source>
</reference>
<keyword evidence="4 13" id="KW-0808">Transferase</keyword>
<dbReference type="Gene3D" id="6.10.250.2580">
    <property type="match status" value="1"/>
</dbReference>
<dbReference type="Proteomes" id="UP001209755">
    <property type="component" value="Unassembled WGS sequence"/>
</dbReference>
<dbReference type="InterPro" id="IPR036097">
    <property type="entry name" value="HisK_dim/P_sf"/>
</dbReference>
<feature type="domain" description="PAC" evidence="12">
    <location>
        <begin position="74"/>
        <end position="124"/>
    </location>
</feature>
<evidence type="ECO:0000259" key="10">
    <source>
        <dbReference type="PROSITE" id="PS50109"/>
    </source>
</evidence>
<dbReference type="NCBIfam" id="TIGR00229">
    <property type="entry name" value="sensory_box"/>
    <property type="match status" value="1"/>
</dbReference>
<keyword evidence="6 13" id="KW-0418">Kinase</keyword>
<comment type="catalytic activity">
    <reaction evidence="1">
        <text>ATP + protein L-histidine = ADP + protein N-phospho-L-histidine.</text>
        <dbReference type="EC" id="2.7.13.3"/>
    </reaction>
</comment>
<dbReference type="Pfam" id="PF00512">
    <property type="entry name" value="HisKA"/>
    <property type="match status" value="1"/>
</dbReference>
<evidence type="ECO:0000256" key="1">
    <source>
        <dbReference type="ARBA" id="ARBA00000085"/>
    </source>
</evidence>
<evidence type="ECO:0000256" key="6">
    <source>
        <dbReference type="ARBA" id="ARBA00022777"/>
    </source>
</evidence>
<gene>
    <name evidence="13" type="ORF">M2319_000776</name>
</gene>
<dbReference type="InterPro" id="IPR035965">
    <property type="entry name" value="PAS-like_dom_sf"/>
</dbReference>
<evidence type="ECO:0000256" key="8">
    <source>
        <dbReference type="ARBA" id="ARBA00023012"/>
    </source>
</evidence>
<dbReference type="Gene3D" id="3.30.450.20">
    <property type="entry name" value="PAS domain"/>
    <property type="match status" value="1"/>
</dbReference>
<dbReference type="SMART" id="SM00387">
    <property type="entry name" value="HATPase_c"/>
    <property type="match status" value="1"/>
</dbReference>
<feature type="domain" description="PAS" evidence="11">
    <location>
        <begin position="1"/>
        <end position="67"/>
    </location>
</feature>
<accession>A0ABT3H7T1</accession>
<dbReference type="Pfam" id="PF00989">
    <property type="entry name" value="PAS"/>
    <property type="match status" value="1"/>
</dbReference>
<protein>
    <recommendedName>
        <fullName evidence="2">histidine kinase</fullName>
        <ecNumber evidence="2">2.7.13.3</ecNumber>
    </recommendedName>
</protein>
<evidence type="ECO:0000313" key="14">
    <source>
        <dbReference type="Proteomes" id="UP001209755"/>
    </source>
</evidence>
<comment type="caution">
    <text evidence="13">The sequence shown here is derived from an EMBL/GenBank/DDBJ whole genome shotgun (WGS) entry which is preliminary data.</text>
</comment>